<dbReference type="STRING" id="1802280.A3B37_03415"/>
<organism evidence="2 3">
    <name type="scientific">Candidatus Sungbacteria bacterium RIFCSPLOWO2_01_FULL_59_16</name>
    <dbReference type="NCBI Taxonomy" id="1802280"/>
    <lineage>
        <taxon>Bacteria</taxon>
        <taxon>Candidatus Sungiibacteriota</taxon>
    </lineage>
</organism>
<dbReference type="EMBL" id="MHQS01000005">
    <property type="protein sequence ID" value="OHA09235.1"/>
    <property type="molecule type" value="Genomic_DNA"/>
</dbReference>
<evidence type="ECO:0000313" key="2">
    <source>
        <dbReference type="EMBL" id="OHA09235.1"/>
    </source>
</evidence>
<gene>
    <name evidence="2" type="ORF">A3B37_03415</name>
</gene>
<name>A0A1G2LC74_9BACT</name>
<dbReference type="AlphaFoldDB" id="A0A1G2LC74"/>
<evidence type="ECO:0000313" key="3">
    <source>
        <dbReference type="Proteomes" id="UP000176705"/>
    </source>
</evidence>
<dbReference type="Proteomes" id="UP000176705">
    <property type="component" value="Unassembled WGS sequence"/>
</dbReference>
<reference evidence="2 3" key="1">
    <citation type="journal article" date="2016" name="Nat. Commun.">
        <title>Thousands of microbial genomes shed light on interconnected biogeochemical processes in an aquifer system.</title>
        <authorList>
            <person name="Anantharaman K."/>
            <person name="Brown C.T."/>
            <person name="Hug L.A."/>
            <person name="Sharon I."/>
            <person name="Castelle C.J."/>
            <person name="Probst A.J."/>
            <person name="Thomas B.C."/>
            <person name="Singh A."/>
            <person name="Wilkins M.J."/>
            <person name="Karaoz U."/>
            <person name="Brodie E.L."/>
            <person name="Williams K.H."/>
            <person name="Hubbard S.S."/>
            <person name="Banfield J.F."/>
        </authorList>
    </citation>
    <scope>NUCLEOTIDE SEQUENCE [LARGE SCALE GENOMIC DNA]</scope>
</reference>
<proteinExistence type="predicted"/>
<sequence length="96" mass="11360">MDAVNLMRIVGLQIEQNAVALEVVRKRQLLQSWNDGMERSKHNRDRHNLYWDADFALKCQKQYEEEEQRAHEKFEANQKKLQELVAELHEAPAITS</sequence>
<protein>
    <submittedName>
        <fullName evidence="2">Uncharacterized protein</fullName>
    </submittedName>
</protein>
<evidence type="ECO:0000256" key="1">
    <source>
        <dbReference type="SAM" id="Coils"/>
    </source>
</evidence>
<accession>A0A1G2LC74</accession>
<keyword evidence="1" id="KW-0175">Coiled coil</keyword>
<feature type="coiled-coil region" evidence="1">
    <location>
        <begin position="64"/>
        <end position="91"/>
    </location>
</feature>
<comment type="caution">
    <text evidence="2">The sequence shown here is derived from an EMBL/GenBank/DDBJ whole genome shotgun (WGS) entry which is preliminary data.</text>
</comment>